<evidence type="ECO:0000313" key="1">
    <source>
        <dbReference type="EMBL" id="SUE32572.1"/>
    </source>
</evidence>
<reference evidence="1 2" key="1">
    <citation type="submission" date="2018-06" db="EMBL/GenBank/DDBJ databases">
        <authorList>
            <consortium name="Pathogen Informatics"/>
            <person name="Doyle S."/>
        </authorList>
    </citation>
    <scope>NUCLEOTIDE SEQUENCE [LARGE SCALE GENOMIC DNA]</scope>
    <source>
        <strain evidence="1 2">NCTC10742</strain>
    </source>
</reference>
<proteinExistence type="predicted"/>
<dbReference type="EMBL" id="UGQM01000004">
    <property type="protein sequence ID" value="SUE32572.1"/>
    <property type="molecule type" value="Genomic_DNA"/>
</dbReference>
<gene>
    <name evidence="1" type="ORF">NCTC10742_05936</name>
</gene>
<dbReference type="AlphaFoldDB" id="A0A379MPM0"/>
<evidence type="ECO:0000313" key="2">
    <source>
        <dbReference type="Proteomes" id="UP000254291"/>
    </source>
</evidence>
<accession>A0A379MPM0</accession>
<dbReference type="Proteomes" id="UP000254291">
    <property type="component" value="Unassembled WGS sequence"/>
</dbReference>
<organism evidence="1 2">
    <name type="scientific">Mycolicibacterium gilvum</name>
    <dbReference type="NCBI Taxonomy" id="1804"/>
    <lineage>
        <taxon>Bacteria</taxon>
        <taxon>Bacillati</taxon>
        <taxon>Actinomycetota</taxon>
        <taxon>Actinomycetes</taxon>
        <taxon>Mycobacteriales</taxon>
        <taxon>Mycobacteriaceae</taxon>
        <taxon>Mycolicibacterium</taxon>
    </lineage>
</organism>
<protein>
    <submittedName>
        <fullName evidence="1">Uncharacterized protein</fullName>
    </submittedName>
</protein>
<sequence>MTWHDESMNHAPIPGQQAAIEALLTVSARTSQRVNIRNSFVQGGDQKHPVPGPLHKMVRAQDDRALDLFLLHRALVSAEPWTSRPLLSRVWARMLGVETDQDHGAAVVSRTWRRLDQKYGLITRGKTGRRAVFTSLREDGSREDYTAPSGRDVANRYFQLPFEYWTDEQAWYRTLTLAAKAMLLVGSTLGPGFIMPGERVPEWYGISESSAQRGLAELREVGLLNLSISYKPTPLEKIPTTEVYNYTLVPPFGRIEKRRLRVVPKIASA</sequence>
<name>A0A379MPM0_9MYCO</name>